<keyword evidence="4" id="KW-0966">Cell projection</keyword>
<dbReference type="InterPro" id="IPR048256">
    <property type="entry name" value="Tektin-like"/>
</dbReference>
<dbReference type="InterPro" id="IPR000435">
    <property type="entry name" value="Tektins"/>
</dbReference>
<gene>
    <name evidence="6" type="ORF">NEZAVI_LOCUS15712</name>
</gene>
<dbReference type="PANTHER" id="PTHR19960">
    <property type="entry name" value="TEKTIN"/>
    <property type="match status" value="1"/>
</dbReference>
<reference evidence="6" key="1">
    <citation type="submission" date="2022-01" db="EMBL/GenBank/DDBJ databases">
        <authorList>
            <person name="King R."/>
        </authorList>
    </citation>
    <scope>NUCLEOTIDE SEQUENCE</scope>
</reference>
<keyword evidence="3" id="KW-0175">Coiled coil</keyword>
<keyword evidence="2" id="KW-0963">Cytoplasm</keyword>
<keyword evidence="4" id="KW-0969">Cilium</keyword>
<dbReference type="PANTHER" id="PTHR19960:SF12">
    <property type="entry name" value="TEKTIN-4"/>
    <property type="match status" value="1"/>
</dbReference>
<comment type="similarity">
    <text evidence="1 4">Belongs to the tektin family.</text>
</comment>
<feature type="compositionally biased region" description="Basic and acidic residues" evidence="5">
    <location>
        <begin position="7"/>
        <end position="28"/>
    </location>
</feature>
<evidence type="ECO:0000256" key="2">
    <source>
        <dbReference type="ARBA" id="ARBA00022490"/>
    </source>
</evidence>
<keyword evidence="7" id="KW-1185">Reference proteome</keyword>
<evidence type="ECO:0000256" key="1">
    <source>
        <dbReference type="ARBA" id="ARBA00007209"/>
    </source>
</evidence>
<evidence type="ECO:0000256" key="4">
    <source>
        <dbReference type="RuleBase" id="RU367040"/>
    </source>
</evidence>
<accession>A0A9P0HUZ2</accession>
<sequence length="481" mass="54413">MANVTECHVKKPEQIEKQDVCKSDHGKGTEPNPPFLPQKLDSYPAPEPGPMGPVGPWATGKVEWNPMAGITGTRPVVDHYSITRYSDGEWRKHNEEVLCCTADDLHRVNMADYNSRRGLESISAVADKTQETSTNRLKERSSELLRWKTEVEQEIRSSVDEVRLLGMQRRRAIQARNVLGLCRSINGECLTRRGFRDGYDLARDKVEEELIKEAAMIAEIDMLITNTIRKIDEQQAANKSMKERLEGDWSDRNEAFILTNENIYLKNDSPTILFRAAAARFPEHQSSEEGWEKHTRELLGMAAAVRGQSAELRALLNGPILQDAMRDLKQQAETVDITLARGIADLEQCINAMHQELAVVVRRNAESETLMFDLQHGIRALDKAMKVAQTRLDNYQLRPGVENCRDKSMFSLIDEVKSVGEQSTSMKGQLQEAEEALLNLINSRSTLEKELKNKLKTLDIDRNRCQACRSQYPTATAMSGF</sequence>
<dbReference type="GO" id="GO:0005634">
    <property type="term" value="C:nucleus"/>
    <property type="evidence" value="ECO:0007669"/>
    <property type="project" value="TreeGrafter"/>
</dbReference>
<dbReference type="AlphaFoldDB" id="A0A9P0HUZ2"/>
<dbReference type="GO" id="GO:0060271">
    <property type="term" value="P:cilium assembly"/>
    <property type="evidence" value="ECO:0007669"/>
    <property type="project" value="UniProtKB-UniRule"/>
</dbReference>
<dbReference type="GO" id="GO:0005930">
    <property type="term" value="C:axoneme"/>
    <property type="evidence" value="ECO:0007669"/>
    <property type="project" value="UniProtKB-SubCell"/>
</dbReference>
<evidence type="ECO:0000313" key="7">
    <source>
        <dbReference type="Proteomes" id="UP001152798"/>
    </source>
</evidence>
<name>A0A9P0HUZ2_NEZVI</name>
<protein>
    <recommendedName>
        <fullName evidence="4">Tektin</fullName>
    </recommendedName>
</protein>
<evidence type="ECO:0000313" key="6">
    <source>
        <dbReference type="EMBL" id="CAH1408123.1"/>
    </source>
</evidence>
<dbReference type="Proteomes" id="UP001152798">
    <property type="component" value="Chromosome 7"/>
</dbReference>
<dbReference type="GO" id="GO:0060294">
    <property type="term" value="P:cilium movement involved in cell motility"/>
    <property type="evidence" value="ECO:0007669"/>
    <property type="project" value="UniProtKB-UniRule"/>
</dbReference>
<dbReference type="Pfam" id="PF03148">
    <property type="entry name" value="Tektin"/>
    <property type="match status" value="1"/>
</dbReference>
<comment type="subcellular location">
    <subcellularLocation>
        <location evidence="4">Cytoplasm</location>
        <location evidence="4">Cytoskeleton</location>
        <location evidence="4">Cilium axoneme</location>
    </subcellularLocation>
</comment>
<feature type="region of interest" description="Disordered" evidence="5">
    <location>
        <begin position="1"/>
        <end position="51"/>
    </location>
</feature>
<evidence type="ECO:0000256" key="3">
    <source>
        <dbReference type="ARBA" id="ARBA00023054"/>
    </source>
</evidence>
<keyword evidence="4" id="KW-0282">Flagellum</keyword>
<dbReference type="PRINTS" id="PR00511">
    <property type="entry name" value="TEKTIN"/>
</dbReference>
<organism evidence="6 7">
    <name type="scientific">Nezara viridula</name>
    <name type="common">Southern green stink bug</name>
    <name type="synonym">Cimex viridulus</name>
    <dbReference type="NCBI Taxonomy" id="85310"/>
    <lineage>
        <taxon>Eukaryota</taxon>
        <taxon>Metazoa</taxon>
        <taxon>Ecdysozoa</taxon>
        <taxon>Arthropoda</taxon>
        <taxon>Hexapoda</taxon>
        <taxon>Insecta</taxon>
        <taxon>Pterygota</taxon>
        <taxon>Neoptera</taxon>
        <taxon>Paraneoptera</taxon>
        <taxon>Hemiptera</taxon>
        <taxon>Heteroptera</taxon>
        <taxon>Panheteroptera</taxon>
        <taxon>Pentatomomorpha</taxon>
        <taxon>Pentatomoidea</taxon>
        <taxon>Pentatomidae</taxon>
        <taxon>Pentatominae</taxon>
        <taxon>Nezara</taxon>
    </lineage>
</organism>
<dbReference type="EMBL" id="OV725083">
    <property type="protein sequence ID" value="CAH1408123.1"/>
    <property type="molecule type" value="Genomic_DNA"/>
</dbReference>
<proteinExistence type="inferred from homology"/>
<dbReference type="GO" id="GO:0015630">
    <property type="term" value="C:microtubule cytoskeleton"/>
    <property type="evidence" value="ECO:0007669"/>
    <property type="project" value="UniProtKB-UniRule"/>
</dbReference>
<evidence type="ECO:0000256" key="5">
    <source>
        <dbReference type="SAM" id="MobiDB-lite"/>
    </source>
</evidence>
<dbReference type="OrthoDB" id="5788000at2759"/>